<sequence>MSEPSSIGAFFGDIWVQSNRSTIQTKADKSKDDSSSTDNTLTKQDVEAALFAHINQINEKHQAEIQTVKDDVSQINSEKQRISTSLSDLKTKVEKFDDFKIHIVIGGLIVIVGGAWALYTHVDDKYENLNARLTEVTVESGRIQNSTNVKISETSENLKLLREDVGNLDKLPSDIEILSHRVGQVEKSYSKIEEKVEVKLDNNKS</sequence>
<keyword evidence="1" id="KW-0812">Transmembrane</keyword>
<feature type="transmembrane region" description="Helical" evidence="1">
    <location>
        <begin position="99"/>
        <end position="119"/>
    </location>
</feature>
<keyword evidence="1" id="KW-1133">Transmembrane helix</keyword>
<organism evidence="2 3">
    <name type="scientific">Enterovibrio norvegicus FF-454</name>
    <dbReference type="NCBI Taxonomy" id="1185651"/>
    <lineage>
        <taxon>Bacteria</taxon>
        <taxon>Pseudomonadati</taxon>
        <taxon>Pseudomonadota</taxon>
        <taxon>Gammaproteobacteria</taxon>
        <taxon>Vibrionales</taxon>
        <taxon>Vibrionaceae</taxon>
        <taxon>Enterovibrio</taxon>
    </lineage>
</organism>
<name>A0A1E5CBD6_9GAMM</name>
<reference evidence="2 3" key="1">
    <citation type="journal article" date="2012" name="Science">
        <title>Ecological populations of bacteria act as socially cohesive units of antibiotic production and resistance.</title>
        <authorList>
            <person name="Cordero O.X."/>
            <person name="Wildschutte H."/>
            <person name="Kirkup B."/>
            <person name="Proehl S."/>
            <person name="Ngo L."/>
            <person name="Hussain F."/>
            <person name="Le Roux F."/>
            <person name="Mincer T."/>
            <person name="Polz M.F."/>
        </authorList>
    </citation>
    <scope>NUCLEOTIDE SEQUENCE [LARGE SCALE GENOMIC DNA]</scope>
    <source>
        <strain evidence="2 3">FF-454</strain>
    </source>
</reference>
<proteinExistence type="predicted"/>
<keyword evidence="1" id="KW-0472">Membrane</keyword>
<dbReference type="AlphaFoldDB" id="A0A1E5CBD6"/>
<evidence type="ECO:0000256" key="1">
    <source>
        <dbReference type="SAM" id="Phobius"/>
    </source>
</evidence>
<dbReference type="RefSeq" id="WP_016958504.1">
    <property type="nucleotide sequence ID" value="NZ_AJWN02000032.1"/>
</dbReference>
<keyword evidence="3" id="KW-1185">Reference proteome</keyword>
<dbReference type="EMBL" id="AJWN02000032">
    <property type="protein sequence ID" value="OEE62810.1"/>
    <property type="molecule type" value="Genomic_DNA"/>
</dbReference>
<dbReference type="Proteomes" id="UP000095039">
    <property type="component" value="Unassembled WGS sequence"/>
</dbReference>
<evidence type="ECO:0000313" key="3">
    <source>
        <dbReference type="Proteomes" id="UP000095039"/>
    </source>
</evidence>
<gene>
    <name evidence="2" type="ORF">A1OK_19695</name>
</gene>
<accession>A0A1E5CBD6</accession>
<evidence type="ECO:0000313" key="2">
    <source>
        <dbReference type="EMBL" id="OEE62810.1"/>
    </source>
</evidence>
<protein>
    <submittedName>
        <fullName evidence="2">Uncharacterized protein</fullName>
    </submittedName>
</protein>
<comment type="caution">
    <text evidence="2">The sequence shown here is derived from an EMBL/GenBank/DDBJ whole genome shotgun (WGS) entry which is preliminary data.</text>
</comment>